<organism evidence="3 4">
    <name type="scientific">Schizothecium vesticola</name>
    <dbReference type="NCBI Taxonomy" id="314040"/>
    <lineage>
        <taxon>Eukaryota</taxon>
        <taxon>Fungi</taxon>
        <taxon>Dikarya</taxon>
        <taxon>Ascomycota</taxon>
        <taxon>Pezizomycotina</taxon>
        <taxon>Sordariomycetes</taxon>
        <taxon>Sordariomycetidae</taxon>
        <taxon>Sordariales</taxon>
        <taxon>Schizotheciaceae</taxon>
        <taxon>Schizothecium</taxon>
    </lineage>
</organism>
<dbReference type="PANTHER" id="PTHR45641">
    <property type="entry name" value="TETRATRICOPEPTIDE REPEAT PROTEIN (AFU_ORTHOLOGUE AFUA_6G03870)"/>
    <property type="match status" value="1"/>
</dbReference>
<evidence type="ECO:0008006" key="5">
    <source>
        <dbReference type="Google" id="ProtNLM"/>
    </source>
</evidence>
<protein>
    <recommendedName>
        <fullName evidence="5">NB-ARC domain-containing protein</fullName>
    </recommendedName>
</protein>
<dbReference type="SMART" id="SM00028">
    <property type="entry name" value="TPR"/>
    <property type="match status" value="3"/>
</dbReference>
<dbReference type="Pfam" id="PF13424">
    <property type="entry name" value="TPR_12"/>
    <property type="match status" value="1"/>
</dbReference>
<dbReference type="Gene3D" id="1.25.40.10">
    <property type="entry name" value="Tetratricopeptide repeat domain"/>
    <property type="match status" value="2"/>
</dbReference>
<dbReference type="InterPro" id="IPR011990">
    <property type="entry name" value="TPR-like_helical_dom_sf"/>
</dbReference>
<dbReference type="Gene3D" id="3.40.50.300">
    <property type="entry name" value="P-loop containing nucleotide triphosphate hydrolases"/>
    <property type="match status" value="1"/>
</dbReference>
<keyword evidence="1" id="KW-0677">Repeat</keyword>
<keyword evidence="2" id="KW-0802">TPR repeat</keyword>
<accession>A0AA40K8S0</accession>
<gene>
    <name evidence="3" type="ORF">B0T18DRAFT_321367</name>
</gene>
<dbReference type="AlphaFoldDB" id="A0AA40K8S0"/>
<dbReference type="Proteomes" id="UP001172155">
    <property type="component" value="Unassembled WGS sequence"/>
</dbReference>
<dbReference type="EMBL" id="JAUKUD010000003">
    <property type="protein sequence ID" value="KAK0750254.1"/>
    <property type="molecule type" value="Genomic_DNA"/>
</dbReference>
<dbReference type="SUPFAM" id="SSF52540">
    <property type="entry name" value="P-loop containing nucleoside triphosphate hydrolases"/>
    <property type="match status" value="1"/>
</dbReference>
<sequence>MLASSHPSAAESASVGSVAAKYHLIEFPENPHFVGRENVLDEITRHLVDSGGAAHQNTGRQDVGTHPSGHRRAFALHAPKGFGKTQTARKFAAKEIDHFPYILWVAANEENKLIGTYAKFAARLGLVDDTADFYTASEKLREWFAVVAKPFLVIFDNAQDPVLINNWWPFGAMGSVLVTTLDPSFKTSNVAGNGMALPAIDEADAVKMVFDQVHPGAFSSNTDEDRREAQTIVKRVGCLPLAVQNCVGAINAVERTLKQYSGRYPESGPILEQSSVGNVSRSWAPYDQALKESIQDCLDPLDDNSRALVDVFSLLDPSKIPEKPFDFVNRTIPADLKGVDFVKPHFFEECIKQLSKGVVMRGNRDTSCGHSNSPNDEGSEFPEFHIHDLHCEFLRSDLKKNVERRQAAFDTATRLVSMTLDASNYPKNATTRMAQRELFLDYFSHIESIRKFFKSTWEDEEPERLLRIPVSFLTLLHSSSWLCYVTGFFRDGLRHVKTGERILEALEKDSGLLSAAGSQDADNILVAKMGIFHSSACIATEIGDFSLSLEMFEKELHVCEQGFGDDVAHPAGGKKKLRRIFGGIANSYQGLGDQLKAEEYYDRCLEEARDQDELHSPFPVNKCRSQWARGAYDDASAELERLVSLREKKYGLNDSKDYIIGHMKYVLGNVRIGQNHFDDAFELHKGSLACWKITMGEQHHKTGDCYHKVGWHYARLSQWEEAREMLEQALAVYKSGKDEGFRHGEIARTSYKLGMVLQELGDSERADVTMKAARELRKEVLQKLGRPVEEEDAGEDGYDTLVSLWAR</sequence>
<evidence type="ECO:0000256" key="2">
    <source>
        <dbReference type="ARBA" id="ARBA00022803"/>
    </source>
</evidence>
<reference evidence="3" key="1">
    <citation type="submission" date="2023-06" db="EMBL/GenBank/DDBJ databases">
        <title>Genome-scale phylogeny and comparative genomics of the fungal order Sordariales.</title>
        <authorList>
            <consortium name="Lawrence Berkeley National Laboratory"/>
            <person name="Hensen N."/>
            <person name="Bonometti L."/>
            <person name="Westerberg I."/>
            <person name="Brannstrom I.O."/>
            <person name="Guillou S."/>
            <person name="Cros-Aarteil S."/>
            <person name="Calhoun S."/>
            <person name="Haridas S."/>
            <person name="Kuo A."/>
            <person name="Mondo S."/>
            <person name="Pangilinan J."/>
            <person name="Riley R."/>
            <person name="LaButti K."/>
            <person name="Andreopoulos B."/>
            <person name="Lipzen A."/>
            <person name="Chen C."/>
            <person name="Yanf M."/>
            <person name="Daum C."/>
            <person name="Ng V."/>
            <person name="Clum A."/>
            <person name="Steindorff A."/>
            <person name="Ohm R."/>
            <person name="Martin F."/>
            <person name="Silar P."/>
            <person name="Natvig D."/>
            <person name="Lalanne C."/>
            <person name="Gautier V."/>
            <person name="Ament-velasquez S.L."/>
            <person name="Kruys A."/>
            <person name="Hutchinson M.I."/>
            <person name="Powell A.J."/>
            <person name="Barry K."/>
            <person name="Miller A.N."/>
            <person name="Grigoriev I.V."/>
            <person name="Debuchy R."/>
            <person name="Gladieux P."/>
            <person name="Thoren M.H."/>
            <person name="Johannesson H."/>
        </authorList>
    </citation>
    <scope>NUCLEOTIDE SEQUENCE</scope>
    <source>
        <strain evidence="3">SMH3187-1</strain>
    </source>
</reference>
<dbReference type="Pfam" id="PF13181">
    <property type="entry name" value="TPR_8"/>
    <property type="match status" value="1"/>
</dbReference>
<evidence type="ECO:0000256" key="1">
    <source>
        <dbReference type="ARBA" id="ARBA00022737"/>
    </source>
</evidence>
<comment type="caution">
    <text evidence="3">The sequence shown here is derived from an EMBL/GenBank/DDBJ whole genome shotgun (WGS) entry which is preliminary data.</text>
</comment>
<keyword evidence="4" id="KW-1185">Reference proteome</keyword>
<evidence type="ECO:0000313" key="3">
    <source>
        <dbReference type="EMBL" id="KAK0750254.1"/>
    </source>
</evidence>
<evidence type="ECO:0000313" key="4">
    <source>
        <dbReference type="Proteomes" id="UP001172155"/>
    </source>
</evidence>
<dbReference type="InterPro" id="IPR019734">
    <property type="entry name" value="TPR_rpt"/>
</dbReference>
<dbReference type="InterPro" id="IPR027417">
    <property type="entry name" value="P-loop_NTPase"/>
</dbReference>
<dbReference type="SUPFAM" id="SSF48452">
    <property type="entry name" value="TPR-like"/>
    <property type="match status" value="1"/>
</dbReference>
<proteinExistence type="predicted"/>
<name>A0AA40K8S0_9PEZI</name>